<keyword evidence="4" id="KW-0597">Phosphoprotein</keyword>
<feature type="region of interest" description="Disordered" evidence="11">
    <location>
        <begin position="748"/>
        <end position="773"/>
    </location>
</feature>
<dbReference type="InterPro" id="IPR036028">
    <property type="entry name" value="SH3-like_dom_sf"/>
</dbReference>
<dbReference type="CDD" id="cd09498">
    <property type="entry name" value="SAM_caskin1_2_repeat2"/>
    <property type="match status" value="1"/>
</dbReference>
<evidence type="ECO:0000313" key="15">
    <source>
        <dbReference type="Proteomes" id="UP000261620"/>
    </source>
</evidence>
<evidence type="ECO:0000256" key="1">
    <source>
        <dbReference type="ARBA" id="ARBA00004496"/>
    </source>
</evidence>
<dbReference type="InterPro" id="IPR032117">
    <property type="entry name" value="Caskin_C"/>
</dbReference>
<dbReference type="Proteomes" id="UP000261620">
    <property type="component" value="Unplaced"/>
</dbReference>
<evidence type="ECO:0000256" key="10">
    <source>
        <dbReference type="PROSITE-ProRule" id="PRU00192"/>
    </source>
</evidence>
<evidence type="ECO:0000313" key="14">
    <source>
        <dbReference type="Ensembl" id="ENSMMOP00000000971.1"/>
    </source>
</evidence>
<sequence length="1206" mass="130912">LCRSLSLSFSVSLTYSFSALHHAALTGTTELLSLLLESKATVDIKDINGMRPLHYAAWQGKADSVLLLLRAGASVNSLSHDGQMPLHLSAQYGHYEVCEMLLQHQSNPCLMNKAKKTPLDLACEFGRLKVTQLLLSSNMVATLLEGEGGHDSLDYSSTTPLHLAARNGHKDIIRLLLKAGIDINRATKAGTSLHEAALYGKTEVVRLLLDAGINVNIYNTYNQTALDIVNQFTPSTASRDIKQMLREASSSLQVRAVKDYWNLQDPTALNFRAGDLIMVLEQHSDGRWKGHIHDTQQGKNRVGFFPPSVVEVLSRRAGDRSSFGSASSVGSTRSAGSGQSSESSHKQSGTQNRHNADISKVTLYVNGTPQKGFVRPEQLLQGKDSEAIYQWLCDFQLEQYTSNFVNTGYDVPTISRMTPEDLTAIGVTKPGHRKKISLEIGKLSIPEWLPDYIPSDLGEWLSVIGLPQYQKRLCNNGYDSITIVRDITQEDLQEIGITKLGHQKKLMLAVKRLCDLQRCRNPTDRAGAGTLQRKAPKAPELVAIKHTPSHKMALLSFQDSKLSTELQNAMVGRAGGGAGEGFGLTSVAMSVSQESISMRSRGSGNSENSSSGCSQDQQAASPSARTSSTLEEPFSQETGMEEEAKRGGNSPGGRSRQKHREHKTWTLTSNRLPLSPLTPPLSPSKMPLFVYPAVPPKAKQPPNHLYQPQHNSASCPSSVSLQLSPTKKSYTHLLTQAAECVSKSLPGAVALQGPQPDQSPANDAKKGPNKKHTQSLIRYALSDAEPDDDALTLAYSTSTSVVMPSYATLSRRPGRSYTSSTATQRHFHRSHSFAVRSRRKGPPPPPPQRMSSVSSSPAHEPGYGKLPETEVKRGMQIVDKGSVRSIAARLESNSSSGGSPSRRIDIPPTHIPVSPVFSPVSSPIPHGMTHIILQHSKPVLALGLGALRRTGSERTEEIERQRSDGKEGALEEKERAQRSGRMPKSTTTSPKQSSTDHLPFAEEGNLTIKQRPRMAADVKTSPEVPAQAPNSFSPPEFNLKESDTVKRRHKPKDSPMPEEATNPIRDNNHSQSNGFQVHNSISILCDDNCQLPGKTFQRVGSMDKGNLTVVPSIAFAALSSPAPATAQPTSSGKAVLPSVGVTDLEFLAQKRLEQTSTSLESALRVVENKLAQGSTMDGTVKAAGNILDDIGNMFDDLADQLDAMLE</sequence>
<dbReference type="InterPro" id="IPR036770">
    <property type="entry name" value="Ankyrin_rpt-contain_sf"/>
</dbReference>
<keyword evidence="3" id="KW-0963">Cytoplasm</keyword>
<dbReference type="FunFam" id="1.10.150.50:FF:000028">
    <property type="entry name" value="caskin-2 isoform X2"/>
    <property type="match status" value="1"/>
</dbReference>
<dbReference type="PROSITE" id="PS50297">
    <property type="entry name" value="ANK_REP_REGION"/>
    <property type="match status" value="5"/>
</dbReference>
<dbReference type="Pfam" id="PF00536">
    <property type="entry name" value="SAM_1"/>
    <property type="match status" value="2"/>
</dbReference>
<dbReference type="CDD" id="cd09497">
    <property type="entry name" value="SAM_caskin1_2_repeat1"/>
    <property type="match status" value="1"/>
</dbReference>
<evidence type="ECO:0000256" key="9">
    <source>
        <dbReference type="PROSITE-ProRule" id="PRU00023"/>
    </source>
</evidence>
<reference evidence="14" key="2">
    <citation type="submission" date="2025-09" db="UniProtKB">
        <authorList>
            <consortium name="Ensembl"/>
        </authorList>
    </citation>
    <scope>IDENTIFICATION</scope>
</reference>
<dbReference type="Gene3D" id="1.10.150.50">
    <property type="entry name" value="Transcription Factor, Ets-1"/>
    <property type="match status" value="2"/>
</dbReference>
<dbReference type="SMART" id="SM00248">
    <property type="entry name" value="ANK"/>
    <property type="match status" value="6"/>
</dbReference>
<name>A0A3Q3VJE6_MOLML</name>
<dbReference type="Pfam" id="PF16907">
    <property type="entry name" value="Caskin-Pro-rich"/>
    <property type="match status" value="1"/>
</dbReference>
<keyword evidence="6 9" id="KW-0040">ANK repeat</keyword>
<dbReference type="Pfam" id="PF13637">
    <property type="entry name" value="Ank_4"/>
    <property type="match status" value="1"/>
</dbReference>
<feature type="region of interest" description="Disordered" evidence="11">
    <location>
        <begin position="889"/>
        <end position="910"/>
    </location>
</feature>
<feature type="repeat" description="ANK" evidence="9">
    <location>
        <begin position="81"/>
        <end position="113"/>
    </location>
</feature>
<keyword evidence="5" id="KW-0677">Repeat</keyword>
<feature type="repeat" description="ANK" evidence="9">
    <location>
        <begin position="15"/>
        <end position="47"/>
    </location>
</feature>
<keyword evidence="15" id="KW-1185">Reference proteome</keyword>
<evidence type="ECO:0000256" key="2">
    <source>
        <dbReference type="ARBA" id="ARBA00022443"/>
    </source>
</evidence>
<dbReference type="PROSITE" id="PS50088">
    <property type="entry name" value="ANK_REPEAT"/>
    <property type="match status" value="5"/>
</dbReference>
<evidence type="ECO:0000256" key="4">
    <source>
        <dbReference type="ARBA" id="ARBA00022553"/>
    </source>
</evidence>
<feature type="compositionally biased region" description="Low complexity" evidence="11">
    <location>
        <begin position="320"/>
        <end position="349"/>
    </location>
</feature>
<protein>
    <recommendedName>
        <fullName evidence="8">Caskin-2</fullName>
    </recommendedName>
</protein>
<dbReference type="Pfam" id="PF16632">
    <property type="entry name" value="Caskin-tail"/>
    <property type="match status" value="1"/>
</dbReference>
<dbReference type="Gene3D" id="1.25.40.20">
    <property type="entry name" value="Ankyrin repeat-containing domain"/>
    <property type="match status" value="3"/>
</dbReference>
<dbReference type="Gene3D" id="2.30.30.40">
    <property type="entry name" value="SH3 Domains"/>
    <property type="match status" value="1"/>
</dbReference>
<feature type="region of interest" description="Disordered" evidence="11">
    <location>
        <begin position="951"/>
        <end position="1069"/>
    </location>
</feature>
<comment type="subunit">
    <text evidence="7">May not bind CASK.</text>
</comment>
<dbReference type="InterPro" id="IPR001452">
    <property type="entry name" value="SH3_domain"/>
</dbReference>
<dbReference type="FunFam" id="2.30.30.40:FF:000062">
    <property type="entry name" value="caskin-2 isoform X1"/>
    <property type="match status" value="1"/>
</dbReference>
<feature type="repeat" description="ANK" evidence="9">
    <location>
        <begin position="156"/>
        <end position="188"/>
    </location>
</feature>
<dbReference type="PROSITE" id="PS50105">
    <property type="entry name" value="SAM_DOMAIN"/>
    <property type="match status" value="2"/>
</dbReference>
<feature type="compositionally biased region" description="Polar residues" evidence="11">
    <location>
        <begin position="706"/>
        <end position="720"/>
    </location>
</feature>
<dbReference type="PANTHER" id="PTHR24174">
    <property type="entry name" value="ANKYRIN REPEAT AND STERILE ALPHA MOTIF DOMAIN-CONTAINING PROTEIN 1"/>
    <property type="match status" value="1"/>
</dbReference>
<dbReference type="InterPro" id="IPR035497">
    <property type="entry name" value="Caskin1/2_SAM_1"/>
</dbReference>
<feature type="compositionally biased region" description="Low complexity" evidence="11">
    <location>
        <begin position="597"/>
        <end position="614"/>
    </location>
</feature>
<feature type="domain" description="SAM" evidence="13">
    <location>
        <begin position="383"/>
        <end position="446"/>
    </location>
</feature>
<dbReference type="SMART" id="SM00326">
    <property type="entry name" value="SH3"/>
    <property type="match status" value="1"/>
</dbReference>
<dbReference type="PROSITE" id="PS50002">
    <property type="entry name" value="SH3"/>
    <property type="match status" value="1"/>
</dbReference>
<feature type="region of interest" description="Disordered" evidence="11">
    <location>
        <begin position="806"/>
        <end position="875"/>
    </location>
</feature>
<dbReference type="SUPFAM" id="SSF50044">
    <property type="entry name" value="SH3-domain"/>
    <property type="match status" value="1"/>
</dbReference>
<evidence type="ECO:0000256" key="11">
    <source>
        <dbReference type="SAM" id="MobiDB-lite"/>
    </source>
</evidence>
<dbReference type="InterPro" id="IPR035498">
    <property type="entry name" value="Caskin1/2_SAM_2"/>
</dbReference>
<dbReference type="Pfam" id="PF12796">
    <property type="entry name" value="Ank_2"/>
    <property type="match status" value="2"/>
</dbReference>
<feature type="region of interest" description="Disordered" evidence="11">
    <location>
        <begin position="320"/>
        <end position="358"/>
    </location>
</feature>
<dbReference type="PANTHER" id="PTHR24174:SF18">
    <property type="entry name" value="CASKIN-2"/>
    <property type="match status" value="1"/>
</dbReference>
<feature type="region of interest" description="Disordered" evidence="11">
    <location>
        <begin position="700"/>
        <end position="720"/>
    </location>
</feature>
<dbReference type="InterPro" id="IPR001660">
    <property type="entry name" value="SAM"/>
</dbReference>
<dbReference type="InterPro" id="IPR002110">
    <property type="entry name" value="Ankyrin_rpt"/>
</dbReference>
<feature type="repeat" description="ANK" evidence="9">
    <location>
        <begin position="48"/>
        <end position="80"/>
    </location>
</feature>
<dbReference type="InterPro" id="IPR033635">
    <property type="entry name" value="ANKS1/Caskin"/>
</dbReference>
<dbReference type="PRINTS" id="PR01415">
    <property type="entry name" value="ANKYRIN"/>
</dbReference>
<reference evidence="14" key="1">
    <citation type="submission" date="2025-08" db="UniProtKB">
        <authorList>
            <consortium name="Ensembl"/>
        </authorList>
    </citation>
    <scope>IDENTIFICATION</scope>
</reference>
<dbReference type="Pfam" id="PF07653">
    <property type="entry name" value="SH3_2"/>
    <property type="match status" value="1"/>
</dbReference>
<feature type="compositionally biased region" description="Basic residues" evidence="11">
    <location>
        <begin position="825"/>
        <end position="841"/>
    </location>
</feature>
<dbReference type="Ensembl" id="ENSMMOT00000000994.1">
    <property type="protein sequence ID" value="ENSMMOP00000000971.1"/>
    <property type="gene ID" value="ENSMMOG00000000824.1"/>
</dbReference>
<comment type="subcellular location">
    <subcellularLocation>
        <location evidence="1">Cytoplasm</location>
    </subcellularLocation>
</comment>
<feature type="repeat" description="ANK" evidence="9">
    <location>
        <begin position="188"/>
        <end position="220"/>
    </location>
</feature>
<feature type="compositionally biased region" description="Polar residues" evidence="11">
    <location>
        <begin position="615"/>
        <end position="638"/>
    </location>
</feature>
<accession>A0A3Q3VJE6</accession>
<evidence type="ECO:0000256" key="8">
    <source>
        <dbReference type="ARBA" id="ARBA00073385"/>
    </source>
</evidence>
<evidence type="ECO:0000256" key="5">
    <source>
        <dbReference type="ARBA" id="ARBA00022737"/>
    </source>
</evidence>
<dbReference type="FunFam" id="1.10.150.50:FF:000032">
    <property type="entry name" value="caskin-1 isoform X1"/>
    <property type="match status" value="1"/>
</dbReference>
<feature type="domain" description="SAM" evidence="13">
    <location>
        <begin position="452"/>
        <end position="516"/>
    </location>
</feature>
<feature type="compositionally biased region" description="Basic and acidic residues" evidence="11">
    <location>
        <begin position="951"/>
        <end position="977"/>
    </location>
</feature>
<dbReference type="SUPFAM" id="SSF47769">
    <property type="entry name" value="SAM/Pointed domain"/>
    <property type="match status" value="2"/>
</dbReference>
<organism evidence="14 15">
    <name type="scientific">Mola mola</name>
    <name type="common">Ocean sunfish</name>
    <name type="synonym">Tetraodon mola</name>
    <dbReference type="NCBI Taxonomy" id="94237"/>
    <lineage>
        <taxon>Eukaryota</taxon>
        <taxon>Metazoa</taxon>
        <taxon>Chordata</taxon>
        <taxon>Craniata</taxon>
        <taxon>Vertebrata</taxon>
        <taxon>Euteleostomi</taxon>
        <taxon>Actinopterygii</taxon>
        <taxon>Neopterygii</taxon>
        <taxon>Teleostei</taxon>
        <taxon>Neoteleostei</taxon>
        <taxon>Acanthomorphata</taxon>
        <taxon>Eupercaria</taxon>
        <taxon>Tetraodontiformes</taxon>
        <taxon>Molidae</taxon>
        <taxon>Mola</taxon>
    </lineage>
</organism>
<evidence type="ECO:0000256" key="6">
    <source>
        <dbReference type="ARBA" id="ARBA00023043"/>
    </source>
</evidence>
<evidence type="ECO:0000259" key="12">
    <source>
        <dbReference type="PROSITE" id="PS50002"/>
    </source>
</evidence>
<dbReference type="SUPFAM" id="SSF48403">
    <property type="entry name" value="Ankyrin repeat"/>
    <property type="match status" value="1"/>
</dbReference>
<dbReference type="InterPro" id="IPR013761">
    <property type="entry name" value="SAM/pointed_sf"/>
</dbReference>
<feature type="domain" description="SH3" evidence="12">
    <location>
        <begin position="249"/>
        <end position="315"/>
    </location>
</feature>
<keyword evidence="2 10" id="KW-0728">SH3 domain</keyword>
<dbReference type="GO" id="GO:0005737">
    <property type="term" value="C:cytoplasm"/>
    <property type="evidence" value="ECO:0007669"/>
    <property type="project" value="UniProtKB-SubCell"/>
</dbReference>
<dbReference type="AlphaFoldDB" id="A0A3Q3VJE6"/>
<dbReference type="FunFam" id="1.25.40.20:FF:000053">
    <property type="entry name" value="caskin-2 isoform X1"/>
    <property type="match status" value="1"/>
</dbReference>
<dbReference type="SMART" id="SM00454">
    <property type="entry name" value="SAM"/>
    <property type="match status" value="2"/>
</dbReference>
<feature type="compositionally biased region" description="Low complexity" evidence="11">
    <location>
        <begin position="666"/>
        <end position="675"/>
    </location>
</feature>
<proteinExistence type="predicted"/>
<dbReference type="STRING" id="94237.ENSMMOP00000000971"/>
<feature type="compositionally biased region" description="Low complexity" evidence="11">
    <location>
        <begin position="892"/>
        <end position="901"/>
    </location>
</feature>
<evidence type="ECO:0000256" key="7">
    <source>
        <dbReference type="ARBA" id="ARBA00064417"/>
    </source>
</evidence>
<evidence type="ECO:0000259" key="13">
    <source>
        <dbReference type="PROSITE" id="PS50105"/>
    </source>
</evidence>
<evidence type="ECO:0000256" key="3">
    <source>
        <dbReference type="ARBA" id="ARBA00022490"/>
    </source>
</evidence>
<dbReference type="OMA" id="VAIEHNV"/>
<feature type="region of interest" description="Disordered" evidence="11">
    <location>
        <begin position="593"/>
        <end position="683"/>
    </location>
</feature>
<feature type="compositionally biased region" description="Low complexity" evidence="11">
    <location>
        <begin position="983"/>
        <end position="995"/>
    </location>
</feature>